<dbReference type="Proteomes" id="UP001153404">
    <property type="component" value="Unassembled WGS sequence"/>
</dbReference>
<dbReference type="EMBL" id="JAPDIA010000008">
    <property type="protein sequence ID" value="MDG0813431.1"/>
    <property type="molecule type" value="Genomic_DNA"/>
</dbReference>
<proteinExistence type="predicted"/>
<evidence type="ECO:0000313" key="2">
    <source>
        <dbReference type="Proteomes" id="UP001153404"/>
    </source>
</evidence>
<protein>
    <submittedName>
        <fullName evidence="1">Uncharacterized protein</fullName>
    </submittedName>
</protein>
<comment type="caution">
    <text evidence="1">The sequence shown here is derived from an EMBL/GenBank/DDBJ whole genome shotgun (WGS) entry which is preliminary data.</text>
</comment>
<gene>
    <name evidence="1" type="ORF">OMP40_32215</name>
</gene>
<accession>A0A9X4QVK4</accession>
<name>A0A9X4QVK4_9BACL</name>
<organism evidence="1 2">
    <name type="scientific">Cohnella rhizosphaerae</name>
    <dbReference type="NCBI Taxonomy" id="1457232"/>
    <lineage>
        <taxon>Bacteria</taxon>
        <taxon>Bacillati</taxon>
        <taxon>Bacillota</taxon>
        <taxon>Bacilli</taxon>
        <taxon>Bacillales</taxon>
        <taxon>Paenibacillaceae</taxon>
        <taxon>Cohnella</taxon>
    </lineage>
</organism>
<evidence type="ECO:0000313" key="1">
    <source>
        <dbReference type="EMBL" id="MDG0813431.1"/>
    </source>
</evidence>
<reference evidence="1" key="1">
    <citation type="submission" date="2022-10" db="EMBL/GenBank/DDBJ databases">
        <title>Comparative genomic analysis of Cohnella hashimotonis sp. nov., isolated from the International Space Station.</title>
        <authorList>
            <person name="Simpson A."/>
            <person name="Venkateswaran K."/>
        </authorList>
    </citation>
    <scope>NUCLEOTIDE SEQUENCE</scope>
    <source>
        <strain evidence="1">DSM 28161</strain>
    </source>
</reference>
<keyword evidence="2" id="KW-1185">Reference proteome</keyword>
<dbReference type="AlphaFoldDB" id="A0A9X4QVK4"/>
<sequence length="248" mass="26835">MSFFGRLDQLRPAARRLGDARFGEQILVVEKRGGHVVSVDVVALAVGRLRLAHDGGVHRFAPGGFAGNIRVRLAEIGSQVLRDAFGEGVVQFGPLTPKYVEQLAGSGFDPHRLRVVLEFFVDEFDLDAGMRGFVFARDFLQRRLLLQSGDIFRVGRIHLGVHRDRALPAVRSAGSAAGRAASRAASCAAGCRSRRSGLPVFGVVAAASAKHETQRDQGRGAFGEFVRYHGHPPSRSLFLKACSFLSSS</sequence>